<protein>
    <submittedName>
        <fullName evidence="1">Uncharacterized protein</fullName>
    </submittedName>
</protein>
<dbReference type="AlphaFoldDB" id="A0A068TJA2"/>
<dbReference type="EMBL" id="HG938357">
    <property type="protein sequence ID" value="CDN58363.1"/>
    <property type="molecule type" value="Genomic_DNA"/>
</dbReference>
<keyword evidence="1" id="KW-0614">Plasmid</keyword>
<dbReference type="Pfam" id="PF20137">
    <property type="entry name" value="BubE"/>
    <property type="match status" value="1"/>
</dbReference>
<proteinExistence type="predicted"/>
<gene>
    <name evidence="1" type="ORF">RG1141_PB00150</name>
</gene>
<evidence type="ECO:0000313" key="1">
    <source>
        <dbReference type="EMBL" id="CDN58363.1"/>
    </source>
</evidence>
<dbReference type="InterPro" id="IPR045384">
    <property type="entry name" value="DUF6527"/>
</dbReference>
<sequence>MKTDTFKICRVEFMPKQLAPGILYVSETYGTAAHLCACGCGAKIRTPLAPTEWAVKDCIDGPSMWPSIGNWQQACQSHYVIEDGRVVWCGQWTPEEVLAGRHREQRRRQAYYDNKKKGWLGNVWAWLKRLLG</sequence>
<accession>A0A068TJA2</accession>
<geneLocation type="plasmid" evidence="2">
    <name>III</name>
</geneLocation>
<dbReference type="HOGENOM" id="CLU_136720_1_0_5"/>
<evidence type="ECO:0000313" key="2">
    <source>
        <dbReference type="Proteomes" id="UP000028186"/>
    </source>
</evidence>
<organism evidence="1 2">
    <name type="scientific">Neorhizobium galegae bv. officinalis bv. officinalis str. HAMBI 1141</name>
    <dbReference type="NCBI Taxonomy" id="1028801"/>
    <lineage>
        <taxon>Bacteria</taxon>
        <taxon>Pseudomonadati</taxon>
        <taxon>Pseudomonadota</taxon>
        <taxon>Alphaproteobacteria</taxon>
        <taxon>Hyphomicrobiales</taxon>
        <taxon>Rhizobiaceae</taxon>
        <taxon>Rhizobium/Agrobacterium group</taxon>
        <taxon>Neorhizobium</taxon>
    </lineage>
</organism>
<dbReference type="RefSeq" id="WP_040125943.1">
    <property type="nucleotide sequence ID" value="NZ_HG938357.1"/>
</dbReference>
<dbReference type="Proteomes" id="UP000028186">
    <property type="component" value="Plasmid pHAMBI1141b"/>
</dbReference>
<dbReference type="KEGG" id="ngl:RG1141_PB00150"/>
<name>A0A068TJA2_NEOGA</name>
<reference evidence="2" key="1">
    <citation type="journal article" date="2014" name="BMC Genomics">
        <title>Genome sequencing of two Neorhizobium galegae strains reveals a noeT gene responsible for the unusual acetylation of the nodulation factors.</title>
        <authorList>
            <person name="Osterman J."/>
            <person name="Marsh J."/>
            <person name="Laine P.K."/>
            <person name="Zeng Z."/>
            <person name="Alatalo E."/>
            <person name="Sullivan J.T."/>
            <person name="Young J.P."/>
            <person name="Thomas-Oates J."/>
            <person name="Paulin L."/>
            <person name="Lindstrom K."/>
        </authorList>
    </citation>
    <scope>NUCLEOTIDE SEQUENCE [LARGE SCALE GENOMIC DNA]</scope>
    <source>
        <strain evidence="2">HAMBI 1141</strain>
        <plasmid evidence="2">III</plasmid>
    </source>
</reference>